<evidence type="ECO:0000313" key="1">
    <source>
        <dbReference type="EMBL" id="RGV31470.1"/>
    </source>
</evidence>
<dbReference type="RefSeq" id="WP_118261339.1">
    <property type="nucleotide sequence ID" value="NZ_CALBWO010000057.1"/>
</dbReference>
<gene>
    <name evidence="1" type="ORF">DWW18_17330</name>
</gene>
<dbReference type="STRING" id="1121130.GCA_000519105_01900"/>
<organism evidence="1 2">
    <name type="scientific">Butyricimonas virosa</name>
    <dbReference type="NCBI Taxonomy" id="544645"/>
    <lineage>
        <taxon>Bacteria</taxon>
        <taxon>Pseudomonadati</taxon>
        <taxon>Bacteroidota</taxon>
        <taxon>Bacteroidia</taxon>
        <taxon>Bacteroidales</taxon>
        <taxon>Odoribacteraceae</taxon>
        <taxon>Butyricimonas</taxon>
    </lineage>
</organism>
<dbReference type="InterPro" id="IPR025049">
    <property type="entry name" value="Mfa-like_1"/>
</dbReference>
<evidence type="ECO:0000313" key="2">
    <source>
        <dbReference type="Proteomes" id="UP000283589"/>
    </source>
</evidence>
<sequence>MMNKAITHGLIAGLATVIIGCFDNRCAYEETGELRFRALLELNSRGETGNTCTYPTDIPFGIWALSLPVNKTWNNHADGAQTFLEDCRVIWNGKTWITDTTHNWPPDRRVTFFAYSPYRFPATFSTERGIEFKNFNTAADSTDLMFSGPIVDLDWKNSGGTVQIPFTRALCMVDFRVQTPVPSDMIIRLKKIALEGVAFSGNFQSLPEATWSATGDTGEAVFFEGNLPLDESEQQAGGMRLMMPQQTRVTVKATCDIVTNGNTLAGQELETDATLEWGTGKHCSYTLKITPDTLVFTTDILKP</sequence>
<accession>A0A412WVV4</accession>
<dbReference type="CDD" id="cd13120">
    <property type="entry name" value="BF2867_like_N"/>
    <property type="match status" value="1"/>
</dbReference>
<dbReference type="AlphaFoldDB" id="A0A412WVV4"/>
<dbReference type="EMBL" id="QRZA01000032">
    <property type="protein sequence ID" value="RGV31470.1"/>
    <property type="molecule type" value="Genomic_DNA"/>
</dbReference>
<name>A0A412WVV4_9BACT</name>
<dbReference type="Proteomes" id="UP000283589">
    <property type="component" value="Unassembled WGS sequence"/>
</dbReference>
<dbReference type="Pfam" id="PF13149">
    <property type="entry name" value="Mfa_like_1"/>
    <property type="match status" value="1"/>
</dbReference>
<dbReference type="PROSITE" id="PS51257">
    <property type="entry name" value="PROKAR_LIPOPROTEIN"/>
    <property type="match status" value="1"/>
</dbReference>
<protein>
    <recommendedName>
        <fullName evidence="3">Fimbrillin family protein</fullName>
    </recommendedName>
</protein>
<dbReference type="InterPro" id="IPR042278">
    <property type="entry name" value="Mfa-like_1_N"/>
</dbReference>
<proteinExistence type="predicted"/>
<reference evidence="1 2" key="1">
    <citation type="submission" date="2018-08" db="EMBL/GenBank/DDBJ databases">
        <title>A genome reference for cultivated species of the human gut microbiota.</title>
        <authorList>
            <person name="Zou Y."/>
            <person name="Xue W."/>
            <person name="Luo G."/>
        </authorList>
    </citation>
    <scope>NUCLEOTIDE SEQUENCE [LARGE SCALE GENOMIC DNA]</scope>
    <source>
        <strain evidence="1 2">AF14-49</strain>
    </source>
</reference>
<comment type="caution">
    <text evidence="1">The sequence shown here is derived from an EMBL/GenBank/DDBJ whole genome shotgun (WGS) entry which is preliminary data.</text>
</comment>
<evidence type="ECO:0008006" key="3">
    <source>
        <dbReference type="Google" id="ProtNLM"/>
    </source>
</evidence>
<dbReference type="Gene3D" id="2.60.40.2620">
    <property type="entry name" value="Fimbrillin-like"/>
    <property type="match status" value="1"/>
</dbReference>